<evidence type="ECO:0000256" key="1">
    <source>
        <dbReference type="SAM" id="MobiDB-lite"/>
    </source>
</evidence>
<feature type="compositionally biased region" description="Polar residues" evidence="1">
    <location>
        <begin position="642"/>
        <end position="666"/>
    </location>
</feature>
<gene>
    <name evidence="3" type="ORF">KI688_002435</name>
</gene>
<evidence type="ECO:0000256" key="2">
    <source>
        <dbReference type="SAM" id="Phobius"/>
    </source>
</evidence>
<comment type="caution">
    <text evidence="3">The sequence shown here is derived from an EMBL/GenBank/DDBJ whole genome shotgun (WGS) entry which is preliminary data.</text>
</comment>
<feature type="compositionally biased region" description="Low complexity" evidence="1">
    <location>
        <begin position="722"/>
        <end position="734"/>
    </location>
</feature>
<reference evidence="3" key="1">
    <citation type="submission" date="2021-06" db="EMBL/GenBank/DDBJ databases">
        <title>Genome Sequence of Mortierella hyaline Strain SCG-10, a Cold-Adapted, Nitrate-Reducing Fungus Isolated from Soil in Minnesota, USA.</title>
        <authorList>
            <person name="Aldossari N."/>
        </authorList>
    </citation>
    <scope>NUCLEOTIDE SEQUENCE</scope>
    <source>
        <strain evidence="3">SCG-10</strain>
    </source>
</reference>
<feature type="region of interest" description="Disordered" evidence="1">
    <location>
        <begin position="520"/>
        <end position="543"/>
    </location>
</feature>
<evidence type="ECO:0000313" key="4">
    <source>
        <dbReference type="Proteomes" id="UP000707451"/>
    </source>
</evidence>
<name>A0A9P7XSF1_9FUNG</name>
<proteinExistence type="predicted"/>
<feature type="transmembrane region" description="Helical" evidence="2">
    <location>
        <begin position="401"/>
        <end position="422"/>
    </location>
</feature>
<feature type="compositionally biased region" description="Polar residues" evidence="1">
    <location>
        <begin position="930"/>
        <end position="947"/>
    </location>
</feature>
<feature type="transmembrane region" description="Helical" evidence="2">
    <location>
        <begin position="6"/>
        <end position="27"/>
    </location>
</feature>
<feature type="transmembrane region" description="Helical" evidence="2">
    <location>
        <begin position="340"/>
        <end position="366"/>
    </location>
</feature>
<sequence length="1021" mass="111337">MVTLSTVEVILAIFGALTCLLIISIWIRQAKEGQVLWLGVGMSLLRWTCYLYSSLRRKLGVVSPRLMEAVAEHDPVAVRMGSRGYGGGGGGGGVEVDMAAGYSFTRRSIKSFADVWGMMPVFIVVPVAIIWLVIKTCIRTVCCGSCLSGNDSKAPISDQNRAVMEEEIQRKMKAKNVEDVFEAWPKWPKHMDDDPLANQYQNQVAAEPSHELTEIRVQSPLPDVGSSPSRPTSGSIVSEHPTLAAKLRVTRLDLNDTYEESYGYDITKQRIRYHRDSWSHKTKVMMAVHQRLLGDIFFCIVIPALAFIPLYIFPARDRTYDVYPYRGGCRVTSNRGQADWIRMVVLLTLNTVIAVFGLLFAILSIFQFKKQNGALSFKMKSLTPSPAVLRLYKSTEIVKNILLFCVGLNTILTLGLIIYLGLTMSAYKQFTANGTSPEPQHLFRTAEHDPDVTLVILAILLVVVTYLKTFWSDDVNKSDECRTWGQRDDEVGECRVTDLNEDLEEDTEGKSGRITIELPTISKPDQAAHPEGGRSTDSPTTTTTTTWLSSAPIKADGAFTAIPSTSSTLTSTATTLVSYPLPAASLTPKVSKSTLRNLSSPELLAYTQGPLPTIPDQVFPATRVKGQSCNIGYATSSRCASPAFSRSQTMGSGVETTSPRDSQKVSLTAVGKSRDPVQTASSTLPYIPPSTATNSQHTHTSIGPRILQNQGSYPTSVSICAPPSSSSSSSSSSPAFLLTHSNKGISPAAAAATEIDFDFNYDCELGSNLDDLDEDNYDMETMGAISLEELVFDEPSTGYESVHQTMMIPSDNRAMLENIVHHVLMASTPPSVPSHHRTTTTTTSVQPGTSKRSTSRGRISGRRPSVIQYSNSPYGHGHISRASSGRSSRRSDDTRYPHHHPLKGAYFHLVSKGINVIDLYADADDDESAGTGSTTGHDFSTTATTTGRPKAYHHRKKSSTSSTLYFASFQPHPYGHAHSYQLRGLGGKGKYLNAGGDSVGAPTILENEPPRPDSPTDPRDS</sequence>
<feature type="region of interest" description="Disordered" evidence="1">
    <location>
        <begin position="987"/>
        <end position="1021"/>
    </location>
</feature>
<evidence type="ECO:0000313" key="3">
    <source>
        <dbReference type="EMBL" id="KAG9065114.1"/>
    </source>
</evidence>
<feature type="region of interest" description="Disordered" evidence="1">
    <location>
        <begin position="642"/>
        <end position="735"/>
    </location>
</feature>
<keyword evidence="4" id="KW-1185">Reference proteome</keyword>
<feature type="transmembrane region" description="Helical" evidence="2">
    <location>
        <begin position="292"/>
        <end position="313"/>
    </location>
</feature>
<feature type="transmembrane region" description="Helical" evidence="2">
    <location>
        <begin position="34"/>
        <end position="53"/>
    </location>
</feature>
<dbReference type="Proteomes" id="UP000707451">
    <property type="component" value="Unassembled WGS sequence"/>
</dbReference>
<feature type="transmembrane region" description="Helical" evidence="2">
    <location>
        <begin position="115"/>
        <end position="134"/>
    </location>
</feature>
<feature type="region of interest" description="Disordered" evidence="1">
    <location>
        <begin position="827"/>
        <end position="899"/>
    </location>
</feature>
<protein>
    <submittedName>
        <fullName evidence="3">Uncharacterized protein</fullName>
    </submittedName>
</protein>
<feature type="compositionally biased region" description="Basic and acidic residues" evidence="1">
    <location>
        <begin position="1008"/>
        <end position="1021"/>
    </location>
</feature>
<dbReference type="AlphaFoldDB" id="A0A9P7XSF1"/>
<organism evidence="3 4">
    <name type="scientific">Linnemannia hyalina</name>
    <dbReference type="NCBI Taxonomy" id="64524"/>
    <lineage>
        <taxon>Eukaryota</taxon>
        <taxon>Fungi</taxon>
        <taxon>Fungi incertae sedis</taxon>
        <taxon>Mucoromycota</taxon>
        <taxon>Mortierellomycotina</taxon>
        <taxon>Mortierellomycetes</taxon>
        <taxon>Mortierellales</taxon>
        <taxon>Mortierellaceae</taxon>
        <taxon>Linnemannia</taxon>
    </lineage>
</organism>
<dbReference type="OrthoDB" id="2413360at2759"/>
<feature type="compositionally biased region" description="Low complexity" evidence="1">
    <location>
        <begin position="839"/>
        <end position="852"/>
    </location>
</feature>
<keyword evidence="2" id="KW-0472">Membrane</keyword>
<keyword evidence="2" id="KW-1133">Transmembrane helix</keyword>
<feature type="compositionally biased region" description="Polar residues" evidence="1">
    <location>
        <begin position="676"/>
        <end position="718"/>
    </location>
</feature>
<keyword evidence="2" id="KW-0812">Transmembrane</keyword>
<dbReference type="EMBL" id="JAHRHY010000012">
    <property type="protein sequence ID" value="KAG9065114.1"/>
    <property type="molecule type" value="Genomic_DNA"/>
</dbReference>
<feature type="region of interest" description="Disordered" evidence="1">
    <location>
        <begin position="926"/>
        <end position="957"/>
    </location>
</feature>
<accession>A0A9P7XSF1</accession>